<accession>A0A382ZT61</accession>
<gene>
    <name evidence="2" type="ORF">METZ01_LOCUS451670</name>
</gene>
<reference evidence="2" key="1">
    <citation type="submission" date="2018-05" db="EMBL/GenBank/DDBJ databases">
        <authorList>
            <person name="Lanie J.A."/>
            <person name="Ng W.-L."/>
            <person name="Kazmierczak K.M."/>
            <person name="Andrzejewski T.M."/>
            <person name="Davidsen T.M."/>
            <person name="Wayne K.J."/>
            <person name="Tettelin H."/>
            <person name="Glass J.I."/>
            <person name="Rusch D."/>
            <person name="Podicherti R."/>
            <person name="Tsui H.-C.T."/>
            <person name="Winkler M.E."/>
        </authorList>
    </citation>
    <scope>NUCLEOTIDE SEQUENCE</scope>
</reference>
<dbReference type="PROSITE" id="PS50234">
    <property type="entry name" value="VWFA"/>
    <property type="match status" value="1"/>
</dbReference>
<protein>
    <recommendedName>
        <fullName evidence="1">VWFA domain-containing protein</fullName>
    </recommendedName>
</protein>
<evidence type="ECO:0000313" key="2">
    <source>
        <dbReference type="EMBL" id="SVD98816.1"/>
    </source>
</evidence>
<feature type="non-terminal residue" evidence="2">
    <location>
        <position position="1"/>
    </location>
</feature>
<dbReference type="CDD" id="cd00198">
    <property type="entry name" value="vWFA"/>
    <property type="match status" value="1"/>
</dbReference>
<sequence length="255" mass="28058">QAIMFVLDCSKSMEAKIVDSTDPTATQTRWTKATQTLRNIMTGLSKPADPSLTPDIGLIAFGHRVTMDLNTRIPEVNEKKYPDLKTKFPKIASDPWMDVELRRAFSSLTSDHLKKTLDHIEALDPFGATPSLAAIQQALGEFKKRQSGGIIVLVTDGIYTLKRELPEDLEQSLGTIKKGLQENPGVSLQVVLFGQSVKQLEADPKNRTKVAKLKQLLDTGTGHKLREAPMGNQLASELAAAIAPRPYFVLDRDPA</sequence>
<feature type="domain" description="VWFA" evidence="1">
    <location>
        <begin position="2"/>
        <end position="242"/>
    </location>
</feature>
<dbReference type="Gene3D" id="3.40.50.410">
    <property type="entry name" value="von Willebrand factor, type A domain"/>
    <property type="match status" value="1"/>
</dbReference>
<proteinExistence type="predicted"/>
<dbReference type="InterPro" id="IPR002035">
    <property type="entry name" value="VWF_A"/>
</dbReference>
<dbReference type="EMBL" id="UINC01186550">
    <property type="protein sequence ID" value="SVD98816.1"/>
    <property type="molecule type" value="Genomic_DNA"/>
</dbReference>
<dbReference type="SUPFAM" id="SSF53300">
    <property type="entry name" value="vWA-like"/>
    <property type="match status" value="1"/>
</dbReference>
<dbReference type="InterPro" id="IPR036465">
    <property type="entry name" value="vWFA_dom_sf"/>
</dbReference>
<dbReference type="Pfam" id="PF13768">
    <property type="entry name" value="VWA_3"/>
    <property type="match status" value="1"/>
</dbReference>
<evidence type="ECO:0000259" key="1">
    <source>
        <dbReference type="PROSITE" id="PS50234"/>
    </source>
</evidence>
<name>A0A382ZT61_9ZZZZ</name>
<feature type="non-terminal residue" evidence="2">
    <location>
        <position position="255"/>
    </location>
</feature>
<organism evidence="2">
    <name type="scientific">marine metagenome</name>
    <dbReference type="NCBI Taxonomy" id="408172"/>
    <lineage>
        <taxon>unclassified sequences</taxon>
        <taxon>metagenomes</taxon>
        <taxon>ecological metagenomes</taxon>
    </lineage>
</organism>
<dbReference type="AlphaFoldDB" id="A0A382ZT61"/>